<dbReference type="AlphaFoldDB" id="A0A4S4KMT3"/>
<feature type="region of interest" description="Disordered" evidence="1">
    <location>
        <begin position="21"/>
        <end position="113"/>
    </location>
</feature>
<feature type="compositionally biased region" description="Basic and acidic residues" evidence="1">
    <location>
        <begin position="155"/>
        <end position="165"/>
    </location>
</feature>
<evidence type="ECO:0000256" key="1">
    <source>
        <dbReference type="SAM" id="MobiDB-lite"/>
    </source>
</evidence>
<evidence type="ECO:0008006" key="4">
    <source>
        <dbReference type="Google" id="ProtNLM"/>
    </source>
</evidence>
<protein>
    <recommendedName>
        <fullName evidence="4">Monopolin complex subunit Csm1/Pcs1 C-terminal domain-containing protein</fullName>
    </recommendedName>
</protein>
<reference evidence="2 3" key="1">
    <citation type="submission" date="2019-02" db="EMBL/GenBank/DDBJ databases">
        <title>Genome sequencing of the rare red list fungi Phlebia centrifuga.</title>
        <authorList>
            <person name="Buettner E."/>
            <person name="Kellner H."/>
        </authorList>
    </citation>
    <scope>NUCLEOTIDE SEQUENCE [LARGE SCALE GENOMIC DNA]</scope>
    <source>
        <strain evidence="2 3">DSM 108282</strain>
    </source>
</reference>
<gene>
    <name evidence="2" type="ORF">EW026_g2600</name>
</gene>
<proteinExistence type="predicted"/>
<name>A0A4S4KMT3_9APHY</name>
<accession>A0A4S4KMT3</accession>
<sequence length="394" mass="43791">MSSDDEFGVQTCVRLMIFSKSAPKPRPAVRAVAGPSSKPGATAAKRNQRKAQEVAETEVEGHSEVLVVSSGDEDKTDKAPVVKGKRKATEPSAKVVQPTTHLNGGPTAKAKGKAKADLADIADEMDVDEEQVVVDDIPKVRPSKGRTNAKTSPSSHEDASTRRAQAEADALRREIARLQKRIEDADSLNENLGKQLQEIHQTRFTDAEQSANERVEQQQALVQEKELQSQLDNEIQMAMAQAKSTSGSTRNGTRTDDPKFTKAIKLYEDLTNFLILSVTTNKSPHYDYQETCYTCVYTLTDENGANPSLNFTLRHMWIKGDTLDPTEPVISRDELESKMQYSPLHLDKESEDFKRGLDFFRDPFLFSTDQVHIFLKTLQERLSAIQNPEGQAEG</sequence>
<dbReference type="Proteomes" id="UP000309038">
    <property type="component" value="Unassembled WGS sequence"/>
</dbReference>
<comment type="caution">
    <text evidence="2">The sequence shown here is derived from an EMBL/GenBank/DDBJ whole genome shotgun (WGS) entry which is preliminary data.</text>
</comment>
<organism evidence="2 3">
    <name type="scientific">Hermanssonia centrifuga</name>
    <dbReference type="NCBI Taxonomy" id="98765"/>
    <lineage>
        <taxon>Eukaryota</taxon>
        <taxon>Fungi</taxon>
        <taxon>Dikarya</taxon>
        <taxon>Basidiomycota</taxon>
        <taxon>Agaricomycotina</taxon>
        <taxon>Agaricomycetes</taxon>
        <taxon>Polyporales</taxon>
        <taxon>Meruliaceae</taxon>
        <taxon>Hermanssonia</taxon>
    </lineage>
</organism>
<feature type="region of interest" description="Disordered" evidence="1">
    <location>
        <begin position="136"/>
        <end position="165"/>
    </location>
</feature>
<keyword evidence="3" id="KW-1185">Reference proteome</keyword>
<feature type="compositionally biased region" description="Polar residues" evidence="1">
    <location>
        <begin position="145"/>
        <end position="154"/>
    </location>
</feature>
<dbReference type="CDD" id="cd23787">
    <property type="entry name" value="RWD_CSM1"/>
    <property type="match status" value="1"/>
</dbReference>
<dbReference type="EMBL" id="SGPJ01000067">
    <property type="protein sequence ID" value="THG99834.1"/>
    <property type="molecule type" value="Genomic_DNA"/>
</dbReference>
<evidence type="ECO:0000313" key="3">
    <source>
        <dbReference type="Proteomes" id="UP000309038"/>
    </source>
</evidence>
<evidence type="ECO:0000313" key="2">
    <source>
        <dbReference type="EMBL" id="THG99834.1"/>
    </source>
</evidence>